<feature type="domain" description="DUF5681" evidence="2">
    <location>
        <begin position="7"/>
        <end position="67"/>
    </location>
</feature>
<evidence type="ECO:0000259" key="2">
    <source>
        <dbReference type="Pfam" id="PF18932"/>
    </source>
</evidence>
<evidence type="ECO:0000256" key="1">
    <source>
        <dbReference type="SAM" id="MobiDB-lite"/>
    </source>
</evidence>
<dbReference type="RefSeq" id="WP_244899851.1">
    <property type="nucleotide sequence ID" value="NZ_MTJN01000002.1"/>
</dbReference>
<evidence type="ECO:0000313" key="3">
    <source>
        <dbReference type="EMBL" id="OOV05645.1"/>
    </source>
</evidence>
<sequence length="141" mass="14599">MTEKPKKSGRWKAGESGNPKGRKPGTSEVSKLRASLARDLPGILANLVASAKSGDVQAARLILERVLPPVKAIEQAVALHFPESGTLTAKADAVLSAVAAGQLAPTQAAQLITAIGSLAKITEIDELAARITALEQQNAET</sequence>
<reference evidence="3 4" key="1">
    <citation type="submission" date="2017-01" db="EMBL/GenBank/DDBJ databases">
        <title>Genome sequencing of Rhodoferax fermentans JCM 7819.</title>
        <authorList>
            <person name="Kim Y.J."/>
            <person name="Farh M.E.-A."/>
            <person name="Yang D.-C."/>
        </authorList>
    </citation>
    <scope>NUCLEOTIDE SEQUENCE [LARGE SCALE GENOMIC DNA]</scope>
    <source>
        <strain evidence="3 4">JCM 7819</strain>
    </source>
</reference>
<protein>
    <recommendedName>
        <fullName evidence="2">DUF5681 domain-containing protein</fullName>
    </recommendedName>
</protein>
<dbReference type="EMBL" id="MTJN01000002">
    <property type="protein sequence ID" value="OOV05645.1"/>
    <property type="molecule type" value="Genomic_DNA"/>
</dbReference>
<dbReference type="InterPro" id="IPR043736">
    <property type="entry name" value="DUF5681"/>
</dbReference>
<evidence type="ECO:0000313" key="4">
    <source>
        <dbReference type="Proteomes" id="UP000190750"/>
    </source>
</evidence>
<proteinExistence type="predicted"/>
<keyword evidence="4" id="KW-1185">Reference proteome</keyword>
<dbReference type="Proteomes" id="UP000190750">
    <property type="component" value="Unassembled WGS sequence"/>
</dbReference>
<feature type="region of interest" description="Disordered" evidence="1">
    <location>
        <begin position="1"/>
        <end position="30"/>
    </location>
</feature>
<organism evidence="3 4">
    <name type="scientific">Rhodoferax fermentans</name>
    <dbReference type="NCBI Taxonomy" id="28066"/>
    <lineage>
        <taxon>Bacteria</taxon>
        <taxon>Pseudomonadati</taxon>
        <taxon>Pseudomonadota</taxon>
        <taxon>Betaproteobacteria</taxon>
        <taxon>Burkholderiales</taxon>
        <taxon>Comamonadaceae</taxon>
        <taxon>Rhodoferax</taxon>
    </lineage>
</organism>
<gene>
    <name evidence="3" type="ORF">RF819_02005</name>
</gene>
<accession>A0A1T1ANR3</accession>
<name>A0A1T1ANR3_RHOFE</name>
<comment type="caution">
    <text evidence="3">The sequence shown here is derived from an EMBL/GenBank/DDBJ whole genome shotgun (WGS) entry which is preliminary data.</text>
</comment>
<dbReference type="Pfam" id="PF18932">
    <property type="entry name" value="DUF5681"/>
    <property type="match status" value="1"/>
</dbReference>
<dbReference type="AlphaFoldDB" id="A0A1T1ANR3"/>
<dbReference type="STRING" id="28066.RF819_02005"/>